<dbReference type="EMBL" id="LKCW01000048">
    <property type="protein sequence ID" value="KPM42470.1"/>
    <property type="molecule type" value="Genomic_DNA"/>
</dbReference>
<accession>A0A0P7BPK5</accession>
<gene>
    <name evidence="1" type="ORF">AK830_g4115</name>
</gene>
<evidence type="ECO:0000313" key="2">
    <source>
        <dbReference type="Proteomes" id="UP000050424"/>
    </source>
</evidence>
<name>A0A0P7BPK5_9HYPO</name>
<dbReference type="OrthoDB" id="5392285at2759"/>
<keyword evidence="2" id="KW-1185">Reference proteome</keyword>
<sequence length="656" mass="73373">MARTAGWRANWAILAAFTTRVDKEMVLVAQAIMTILFGSCSRNSYVACRPKYLKPSPRDWGLNEIGPLRLDGVATYYKDFDAMDPEEAAILRQKRAISGKTRSLTASRRREDRLRNGGPVRVYVVQQGGRVVRFQITLMTAKDGAHVDITIPLLIGLDYGLQISRTVDIRLELSARNHHAPFAIKAAYNTEARRLGMILSGTRAAGPQKGVKFTHWLQSTRKGTLDKAAKLIQFLRNRYNRCGEAVREETTSKFVVWSGQSFLNTSEPVSEIHQPFPERQAPQVVEVQSIFQRAGDQRFYEILLQMTKALQRLSISRKIRATPSVRSYFKTHTAKAIATTIATAVRPQVTDVLLSTAEFTVSKLLSLGGNIRDESQGVYADIVTNEHPGYFRIYIGAASSAGSQRFAGLRRRIQEHLGFAKSKSGRAQSGIPHCTEMTKPGAHPNFVVLIRFSEVVPIPIVHVAEALMTILFASWDNQTFMDLRPGHLAEHRDWGLNKANPLDFGIVSIYDRDRVKAQLVESARKKAARNKTKSIENARAGHFVRTYPDRMRNNFRFKLCAESIMISATLGGDLGLKGHPAVKVECDIRVQQHPSPYALKASWKSNARRLGICLKGEYSQGPCKGQGFKKWVQCGSHAAVARAERIVGRLEGWYVE</sequence>
<protein>
    <submittedName>
        <fullName evidence="1">Uncharacterized protein</fullName>
    </submittedName>
</protein>
<dbReference type="AlphaFoldDB" id="A0A0P7BPK5"/>
<dbReference type="Proteomes" id="UP000050424">
    <property type="component" value="Unassembled WGS sequence"/>
</dbReference>
<proteinExistence type="predicted"/>
<comment type="caution">
    <text evidence="1">The sequence shown here is derived from an EMBL/GenBank/DDBJ whole genome shotgun (WGS) entry which is preliminary data.</text>
</comment>
<reference evidence="1 2" key="1">
    <citation type="submission" date="2015-09" db="EMBL/GenBank/DDBJ databases">
        <title>Draft genome of a European isolate of the apple canker pathogen Neonectria ditissima.</title>
        <authorList>
            <person name="Gomez-Cortecero A."/>
            <person name="Harrison R.J."/>
            <person name="Armitage A.D."/>
        </authorList>
    </citation>
    <scope>NUCLEOTIDE SEQUENCE [LARGE SCALE GENOMIC DNA]</scope>
    <source>
        <strain evidence="1 2">R09/05</strain>
    </source>
</reference>
<evidence type="ECO:0000313" key="1">
    <source>
        <dbReference type="EMBL" id="KPM42470.1"/>
    </source>
</evidence>
<organism evidence="1 2">
    <name type="scientific">Neonectria ditissima</name>
    <dbReference type="NCBI Taxonomy" id="78410"/>
    <lineage>
        <taxon>Eukaryota</taxon>
        <taxon>Fungi</taxon>
        <taxon>Dikarya</taxon>
        <taxon>Ascomycota</taxon>
        <taxon>Pezizomycotina</taxon>
        <taxon>Sordariomycetes</taxon>
        <taxon>Hypocreomycetidae</taxon>
        <taxon>Hypocreales</taxon>
        <taxon>Nectriaceae</taxon>
        <taxon>Neonectria</taxon>
    </lineage>
</organism>